<dbReference type="InterPro" id="IPR045864">
    <property type="entry name" value="aa-tRNA-synth_II/BPL/LPL"/>
</dbReference>
<reference evidence="1 2" key="1">
    <citation type="submission" date="2019-07" db="EMBL/GenBank/DDBJ databases">
        <title>Description of 53C-WASEF.</title>
        <authorList>
            <person name="Pitt A."/>
            <person name="Hahn M.W."/>
        </authorList>
    </citation>
    <scope>NUCLEOTIDE SEQUENCE [LARGE SCALE GENOMIC DNA]</scope>
    <source>
        <strain evidence="1 2">53C-WASEF</strain>
    </source>
</reference>
<organism evidence="1 2">
    <name type="scientific">Rariglobus hedericola</name>
    <dbReference type="NCBI Taxonomy" id="2597822"/>
    <lineage>
        <taxon>Bacteria</taxon>
        <taxon>Pseudomonadati</taxon>
        <taxon>Verrucomicrobiota</taxon>
        <taxon>Opitutia</taxon>
        <taxon>Opitutales</taxon>
        <taxon>Opitutaceae</taxon>
        <taxon>Rariglobus</taxon>
    </lineage>
</organism>
<comment type="caution">
    <text evidence="1">The sequence shown here is derived from an EMBL/GenBank/DDBJ whole genome shotgun (WGS) entry which is preliminary data.</text>
</comment>
<keyword evidence="2" id="KW-1185">Reference proteome</keyword>
<dbReference type="AlphaFoldDB" id="A0A556QQC6"/>
<sequence>MKIATAALTANAAPIRMSTEIARFERIDQAFVAWAQDWQADIAQFPALIASSTLCHAGYPASFPHLLMSACACADPAQPLTHLLASENLAPTDWLLSPAVCYHAYAQWSGQQLPEGSGRILTARGRCFRREIEFIPGRRQIEFEMREIILCGDPEWMEPFLTNAVTRIDEIATSSNLSGVWALAEDPFFLPVAQGKALIQRLQETKKEFLVRSSAQLDPLAIASINRHGTFFGERFDLRLANGAPAHTACIAFGLDRWASATANAAA</sequence>
<dbReference type="Proteomes" id="UP000315648">
    <property type="component" value="Unassembled WGS sequence"/>
</dbReference>
<protein>
    <submittedName>
        <fullName evidence="1">Uncharacterized protein</fullName>
    </submittedName>
</protein>
<accession>A0A556QQC6</accession>
<name>A0A556QQC6_9BACT</name>
<dbReference type="Gene3D" id="3.30.930.10">
    <property type="entry name" value="Bira Bifunctional Protein, Domain 2"/>
    <property type="match status" value="1"/>
</dbReference>
<evidence type="ECO:0000313" key="2">
    <source>
        <dbReference type="Proteomes" id="UP000315648"/>
    </source>
</evidence>
<dbReference type="RefSeq" id="WP_162525206.1">
    <property type="nucleotide sequence ID" value="NZ_CBCRVV010000023.1"/>
</dbReference>
<dbReference type="EMBL" id="VMBG01000001">
    <property type="protein sequence ID" value="TSJ78847.1"/>
    <property type="molecule type" value="Genomic_DNA"/>
</dbReference>
<evidence type="ECO:0000313" key="1">
    <source>
        <dbReference type="EMBL" id="TSJ78847.1"/>
    </source>
</evidence>
<dbReference type="SUPFAM" id="SSF55681">
    <property type="entry name" value="Class II aaRS and biotin synthetases"/>
    <property type="match status" value="1"/>
</dbReference>
<proteinExistence type="predicted"/>
<gene>
    <name evidence="1" type="ORF">FPL22_05945</name>
</gene>